<sequence>MATETSQLGLLFPCKVDPQADSRLRSWNPVPTRDNLPLESLSDFGGTNSCFLLTGRGPHRKLEQQAPPVRHNLISEQTKVRIIDKRALVGLTLICALNEVACERSGLE</sequence>
<accession>A0A5B0SM59</accession>
<gene>
    <name evidence="1" type="ORF">PGTUg99_018529</name>
</gene>
<evidence type="ECO:0000313" key="1">
    <source>
        <dbReference type="EMBL" id="KAA1138203.1"/>
    </source>
</evidence>
<protein>
    <submittedName>
        <fullName evidence="1">Uncharacterized protein</fullName>
    </submittedName>
</protein>
<reference evidence="1 2" key="1">
    <citation type="submission" date="2019-05" db="EMBL/GenBank/DDBJ databases">
        <title>Emergence of the Ug99 lineage of the wheat stem rust pathogen through somatic hybridization.</title>
        <authorList>
            <person name="Li F."/>
            <person name="Upadhyaya N.M."/>
            <person name="Sperschneider J."/>
            <person name="Matny O."/>
            <person name="Nguyen-Phuc H."/>
            <person name="Mago R."/>
            <person name="Raley C."/>
            <person name="Miller M.E."/>
            <person name="Silverstein K.A.T."/>
            <person name="Henningsen E."/>
            <person name="Hirsch C.D."/>
            <person name="Visser B."/>
            <person name="Pretorius Z.A."/>
            <person name="Steffenson B.J."/>
            <person name="Schwessinger B."/>
            <person name="Dodds P.N."/>
            <person name="Figueroa M."/>
        </authorList>
    </citation>
    <scope>NUCLEOTIDE SEQUENCE [LARGE SCALE GENOMIC DNA]</scope>
    <source>
        <strain evidence="1 2">Ug99</strain>
    </source>
</reference>
<dbReference type="EMBL" id="VDEP01000003">
    <property type="protein sequence ID" value="KAA1138203.1"/>
    <property type="molecule type" value="Genomic_DNA"/>
</dbReference>
<dbReference type="Proteomes" id="UP000325313">
    <property type="component" value="Unassembled WGS sequence"/>
</dbReference>
<proteinExistence type="predicted"/>
<organism evidence="1 2">
    <name type="scientific">Puccinia graminis f. sp. tritici</name>
    <dbReference type="NCBI Taxonomy" id="56615"/>
    <lineage>
        <taxon>Eukaryota</taxon>
        <taxon>Fungi</taxon>
        <taxon>Dikarya</taxon>
        <taxon>Basidiomycota</taxon>
        <taxon>Pucciniomycotina</taxon>
        <taxon>Pucciniomycetes</taxon>
        <taxon>Pucciniales</taxon>
        <taxon>Pucciniaceae</taxon>
        <taxon>Puccinia</taxon>
    </lineage>
</organism>
<name>A0A5B0SM59_PUCGR</name>
<dbReference type="AlphaFoldDB" id="A0A5B0SM59"/>
<comment type="caution">
    <text evidence="1">The sequence shown here is derived from an EMBL/GenBank/DDBJ whole genome shotgun (WGS) entry which is preliminary data.</text>
</comment>
<evidence type="ECO:0000313" key="2">
    <source>
        <dbReference type="Proteomes" id="UP000325313"/>
    </source>
</evidence>